<keyword evidence="4" id="KW-1185">Reference proteome</keyword>
<dbReference type="GO" id="GO:0005525">
    <property type="term" value="F:GTP binding"/>
    <property type="evidence" value="ECO:0007669"/>
    <property type="project" value="InterPro"/>
</dbReference>
<organism evidence="3 4">
    <name type="scientific">Jaapia argillacea MUCL 33604</name>
    <dbReference type="NCBI Taxonomy" id="933084"/>
    <lineage>
        <taxon>Eukaryota</taxon>
        <taxon>Fungi</taxon>
        <taxon>Dikarya</taxon>
        <taxon>Basidiomycota</taxon>
        <taxon>Agaricomycotina</taxon>
        <taxon>Agaricomycetes</taxon>
        <taxon>Agaricomycetidae</taxon>
        <taxon>Jaapiales</taxon>
        <taxon>Jaapiaceae</taxon>
        <taxon>Jaapia</taxon>
    </lineage>
</organism>
<dbReference type="Gene3D" id="3.40.50.300">
    <property type="entry name" value="P-loop containing nucleotide triphosphate hydrolases"/>
    <property type="match status" value="1"/>
</dbReference>
<name>A0A067PE13_9AGAM</name>
<dbReference type="InParanoid" id="A0A067PE13"/>
<evidence type="ECO:0000313" key="3">
    <source>
        <dbReference type="EMBL" id="KDQ52984.1"/>
    </source>
</evidence>
<dbReference type="CDD" id="cd00882">
    <property type="entry name" value="Ras_like_GTPase"/>
    <property type="match status" value="1"/>
</dbReference>
<gene>
    <name evidence="3" type="ORF">JAAARDRAFT_49992</name>
</gene>
<reference evidence="4" key="1">
    <citation type="journal article" date="2014" name="Proc. Natl. Acad. Sci. U.S.A.">
        <title>Extensive sampling of basidiomycete genomes demonstrates inadequacy of the white-rot/brown-rot paradigm for wood decay fungi.</title>
        <authorList>
            <person name="Riley R."/>
            <person name="Salamov A.A."/>
            <person name="Brown D.W."/>
            <person name="Nagy L.G."/>
            <person name="Floudas D."/>
            <person name="Held B.W."/>
            <person name="Levasseur A."/>
            <person name="Lombard V."/>
            <person name="Morin E."/>
            <person name="Otillar R."/>
            <person name="Lindquist E.A."/>
            <person name="Sun H."/>
            <person name="LaButti K.M."/>
            <person name="Schmutz J."/>
            <person name="Jabbour D."/>
            <person name="Luo H."/>
            <person name="Baker S.E."/>
            <person name="Pisabarro A.G."/>
            <person name="Walton J.D."/>
            <person name="Blanchette R.A."/>
            <person name="Henrissat B."/>
            <person name="Martin F."/>
            <person name="Cullen D."/>
            <person name="Hibbett D.S."/>
            <person name="Grigoriev I.V."/>
        </authorList>
    </citation>
    <scope>NUCLEOTIDE SEQUENCE [LARGE SCALE GENOMIC DNA]</scope>
    <source>
        <strain evidence="4">MUCL 33604</strain>
    </source>
</reference>
<feature type="compositionally biased region" description="Polar residues" evidence="1">
    <location>
        <begin position="213"/>
        <end position="229"/>
    </location>
</feature>
<evidence type="ECO:0000313" key="4">
    <source>
        <dbReference type="Proteomes" id="UP000027265"/>
    </source>
</evidence>
<accession>A0A067PE13</accession>
<protein>
    <recommendedName>
        <fullName evidence="2">G domain-containing protein</fullName>
    </recommendedName>
</protein>
<feature type="domain" description="G" evidence="2">
    <location>
        <begin position="37"/>
        <end position="148"/>
    </location>
</feature>
<dbReference type="InterPro" id="IPR006073">
    <property type="entry name" value="GTP-bd"/>
</dbReference>
<dbReference type="InterPro" id="IPR027417">
    <property type="entry name" value="P-loop_NTPase"/>
</dbReference>
<feature type="region of interest" description="Disordered" evidence="1">
    <location>
        <begin position="213"/>
        <end position="234"/>
    </location>
</feature>
<dbReference type="HOGENOM" id="CLU_994213_0_0_1"/>
<evidence type="ECO:0000256" key="1">
    <source>
        <dbReference type="SAM" id="MobiDB-lite"/>
    </source>
</evidence>
<evidence type="ECO:0000259" key="2">
    <source>
        <dbReference type="Pfam" id="PF01926"/>
    </source>
</evidence>
<dbReference type="SUPFAM" id="SSF52540">
    <property type="entry name" value="P-loop containing nucleoside triphosphate hydrolases"/>
    <property type="match status" value="1"/>
</dbReference>
<dbReference type="EMBL" id="KL197736">
    <property type="protein sequence ID" value="KDQ52984.1"/>
    <property type="molecule type" value="Genomic_DNA"/>
</dbReference>
<dbReference type="STRING" id="933084.A0A067PE13"/>
<dbReference type="OrthoDB" id="8954335at2759"/>
<dbReference type="AlphaFoldDB" id="A0A067PE13"/>
<proteinExistence type="predicted"/>
<dbReference type="Proteomes" id="UP000027265">
    <property type="component" value="Unassembled WGS sequence"/>
</dbReference>
<dbReference type="Pfam" id="PF01926">
    <property type="entry name" value="MMR_HSR1"/>
    <property type="match status" value="1"/>
</dbReference>
<sequence>MLRISANIEKAYIEALRDLAFERALLKGVGAQRISFLVLGPSGVGKSSFIAAVTGKDIPLGKDSLSPCTTDISTIPFRETIKFIDTPPSDEDGFYCDLKTSKAILQRTEGGCTIVLYFHSIDRNRLTCNLANLNDFCKDMHLKQIVFVTTIWDEVPNDIAVQRERELMESWSSVGPDVKAKTGRFMQTRESGWAILHKAAGFTPLPYCPLQASAPNSSKGSDTEGSSKSPAAAAAAIPEKLHPNGIDITQALYIESHPCLECGEDQFGDSGRASRVARQQ</sequence>